<organism evidence="4 5">
    <name type="scientific">Ammoniphilus oxalaticus</name>
    <dbReference type="NCBI Taxonomy" id="66863"/>
    <lineage>
        <taxon>Bacteria</taxon>
        <taxon>Bacillati</taxon>
        <taxon>Bacillota</taxon>
        <taxon>Bacilli</taxon>
        <taxon>Bacillales</taxon>
        <taxon>Paenibacillaceae</taxon>
        <taxon>Aneurinibacillus group</taxon>
        <taxon>Ammoniphilus</taxon>
    </lineage>
</organism>
<feature type="compositionally biased region" description="Polar residues" evidence="2">
    <location>
        <begin position="70"/>
        <end position="80"/>
    </location>
</feature>
<dbReference type="InterPro" id="IPR050807">
    <property type="entry name" value="TransReg_Diox_bact_type"/>
</dbReference>
<dbReference type="PROSITE" id="PS50943">
    <property type="entry name" value="HTH_CROC1"/>
    <property type="match status" value="1"/>
</dbReference>
<sequence length="86" mass="9924">MKPVHLKIEEIRIRKGVTKTHIANKCGRTVAWYHGISTGRRQPNVEALQQIAKALETDIRNFFEYELSDTHNPTPENQSNPRKEVS</sequence>
<dbReference type="PANTHER" id="PTHR46797">
    <property type="entry name" value="HTH-TYPE TRANSCRIPTIONAL REGULATOR"/>
    <property type="match status" value="1"/>
</dbReference>
<dbReference type="Gene3D" id="1.10.260.40">
    <property type="entry name" value="lambda repressor-like DNA-binding domains"/>
    <property type="match status" value="1"/>
</dbReference>
<dbReference type="SUPFAM" id="SSF47413">
    <property type="entry name" value="lambda repressor-like DNA-binding domains"/>
    <property type="match status" value="1"/>
</dbReference>
<dbReference type="InterPro" id="IPR010982">
    <property type="entry name" value="Lambda_DNA-bd_dom_sf"/>
</dbReference>
<dbReference type="CDD" id="cd00093">
    <property type="entry name" value="HTH_XRE"/>
    <property type="match status" value="1"/>
</dbReference>
<evidence type="ECO:0000313" key="5">
    <source>
        <dbReference type="Proteomes" id="UP000284219"/>
    </source>
</evidence>
<dbReference type="Proteomes" id="UP000284219">
    <property type="component" value="Unassembled WGS sequence"/>
</dbReference>
<dbReference type="GO" id="GO:0003677">
    <property type="term" value="F:DNA binding"/>
    <property type="evidence" value="ECO:0007669"/>
    <property type="project" value="UniProtKB-KW"/>
</dbReference>
<dbReference type="OrthoDB" id="2720762at2"/>
<dbReference type="PANTHER" id="PTHR46797:SF1">
    <property type="entry name" value="METHYLPHOSPHONATE SYNTHASE"/>
    <property type="match status" value="1"/>
</dbReference>
<dbReference type="SMART" id="SM00530">
    <property type="entry name" value="HTH_XRE"/>
    <property type="match status" value="1"/>
</dbReference>
<keyword evidence="1" id="KW-0238">DNA-binding</keyword>
<dbReference type="Pfam" id="PF13560">
    <property type="entry name" value="HTH_31"/>
    <property type="match status" value="1"/>
</dbReference>
<feature type="region of interest" description="Disordered" evidence="2">
    <location>
        <begin position="66"/>
        <end position="86"/>
    </location>
</feature>
<accession>A0A419SFP4</accession>
<gene>
    <name evidence="4" type="ORF">BEP19_10005</name>
</gene>
<dbReference type="RefSeq" id="WP_120190056.1">
    <property type="nucleotide sequence ID" value="NZ_MCHY01000009.1"/>
</dbReference>
<dbReference type="InterPro" id="IPR001387">
    <property type="entry name" value="Cro/C1-type_HTH"/>
</dbReference>
<comment type="caution">
    <text evidence="4">The sequence shown here is derived from an EMBL/GenBank/DDBJ whole genome shotgun (WGS) entry which is preliminary data.</text>
</comment>
<evidence type="ECO:0000256" key="2">
    <source>
        <dbReference type="SAM" id="MobiDB-lite"/>
    </source>
</evidence>
<evidence type="ECO:0000259" key="3">
    <source>
        <dbReference type="PROSITE" id="PS50943"/>
    </source>
</evidence>
<protein>
    <recommendedName>
        <fullName evidence="3">HTH cro/C1-type domain-containing protein</fullName>
    </recommendedName>
</protein>
<reference evidence="4 5" key="1">
    <citation type="submission" date="2016-08" db="EMBL/GenBank/DDBJ databases">
        <title>Novel Firmicute Genomes.</title>
        <authorList>
            <person name="Poppleton D.I."/>
            <person name="Gribaldo S."/>
        </authorList>
    </citation>
    <scope>NUCLEOTIDE SEQUENCE [LARGE SCALE GENOMIC DNA]</scope>
    <source>
        <strain evidence="4 5">RAOx-1</strain>
    </source>
</reference>
<dbReference type="AlphaFoldDB" id="A0A419SFP4"/>
<keyword evidence="5" id="KW-1185">Reference proteome</keyword>
<evidence type="ECO:0000313" key="4">
    <source>
        <dbReference type="EMBL" id="RKD22585.1"/>
    </source>
</evidence>
<dbReference type="EMBL" id="MCHY01000009">
    <property type="protein sequence ID" value="RKD22585.1"/>
    <property type="molecule type" value="Genomic_DNA"/>
</dbReference>
<name>A0A419SFP4_9BACL</name>
<evidence type="ECO:0000256" key="1">
    <source>
        <dbReference type="ARBA" id="ARBA00023125"/>
    </source>
</evidence>
<dbReference type="GO" id="GO:0005829">
    <property type="term" value="C:cytosol"/>
    <property type="evidence" value="ECO:0007669"/>
    <property type="project" value="TreeGrafter"/>
</dbReference>
<feature type="domain" description="HTH cro/C1-type" evidence="3">
    <location>
        <begin position="8"/>
        <end position="62"/>
    </location>
</feature>
<proteinExistence type="predicted"/>
<dbReference type="GO" id="GO:0003700">
    <property type="term" value="F:DNA-binding transcription factor activity"/>
    <property type="evidence" value="ECO:0007669"/>
    <property type="project" value="TreeGrafter"/>
</dbReference>